<feature type="transmembrane region" description="Helical" evidence="1">
    <location>
        <begin position="23"/>
        <end position="42"/>
    </location>
</feature>
<dbReference type="InterPro" id="IPR054530">
    <property type="entry name" value="TcaA_4th"/>
</dbReference>
<feature type="domain" description="TcaA second" evidence="2">
    <location>
        <begin position="52"/>
        <end position="118"/>
    </location>
</feature>
<evidence type="ECO:0000256" key="1">
    <source>
        <dbReference type="SAM" id="Phobius"/>
    </source>
</evidence>
<protein>
    <submittedName>
        <fullName evidence="4">Uncharacterized protein</fullName>
    </submittedName>
</protein>
<comment type="caution">
    <text evidence="4">The sequence shown here is derived from an EMBL/GenBank/DDBJ whole genome shotgun (WGS) entry which is preliminary data.</text>
</comment>
<dbReference type="GO" id="GO:0005886">
    <property type="term" value="C:plasma membrane"/>
    <property type="evidence" value="ECO:0007669"/>
    <property type="project" value="UniProtKB-SubCell"/>
</dbReference>
<evidence type="ECO:0000259" key="3">
    <source>
        <dbReference type="Pfam" id="PF22820"/>
    </source>
</evidence>
<organism evidence="4 5">
    <name type="scientific">Paenibacillus mangrovi</name>
    <dbReference type="NCBI Taxonomy" id="2931978"/>
    <lineage>
        <taxon>Bacteria</taxon>
        <taxon>Bacillati</taxon>
        <taxon>Bacillota</taxon>
        <taxon>Bacilli</taxon>
        <taxon>Bacillales</taxon>
        <taxon>Paenibacillaceae</taxon>
        <taxon>Paenibacillus</taxon>
    </lineage>
</organism>
<keyword evidence="1" id="KW-0812">Transmembrane</keyword>
<dbReference type="PANTHER" id="PTHR40038">
    <property type="entry name" value="MEMBRANE-ASSOCIATED PROTEIN TCAA"/>
    <property type="match status" value="1"/>
</dbReference>
<dbReference type="PANTHER" id="PTHR40038:SF1">
    <property type="entry name" value="MEMBRANE-ASSOCIATED PROTEIN TCAA"/>
    <property type="match status" value="1"/>
</dbReference>
<dbReference type="Pfam" id="PF22813">
    <property type="entry name" value="TcaA_2nd"/>
    <property type="match status" value="1"/>
</dbReference>
<keyword evidence="1" id="KW-1133">Transmembrane helix</keyword>
<reference evidence="4" key="1">
    <citation type="submission" date="2022-04" db="EMBL/GenBank/DDBJ databases">
        <title>Paenibacillus mangrovi sp. nov., a novel endophytic bacterium isolated from bark of Kandelia candel.</title>
        <authorList>
            <person name="Tuo L."/>
        </authorList>
    </citation>
    <scope>NUCLEOTIDE SEQUENCE</scope>
    <source>
        <strain evidence="4">KQZ6P-2</strain>
    </source>
</reference>
<keyword evidence="1" id="KW-0472">Membrane</keyword>
<dbReference type="Proteomes" id="UP001139347">
    <property type="component" value="Unassembled WGS sequence"/>
</dbReference>
<keyword evidence="5" id="KW-1185">Reference proteome</keyword>
<dbReference type="RefSeq" id="WP_244729948.1">
    <property type="nucleotide sequence ID" value="NZ_JALIRP010000014.1"/>
</dbReference>
<accession>A0A9X1WYX8</accession>
<evidence type="ECO:0000259" key="2">
    <source>
        <dbReference type="Pfam" id="PF22813"/>
    </source>
</evidence>
<evidence type="ECO:0000313" key="4">
    <source>
        <dbReference type="EMBL" id="MCJ8014734.1"/>
    </source>
</evidence>
<dbReference type="EMBL" id="JALIRP010000014">
    <property type="protein sequence ID" value="MCJ8014734.1"/>
    <property type="molecule type" value="Genomic_DNA"/>
</dbReference>
<dbReference type="InterPro" id="IPR054529">
    <property type="entry name" value="TcaA_2nd"/>
</dbReference>
<dbReference type="AlphaFoldDB" id="A0A9X1WYX8"/>
<sequence length="458" mass="51610">MNKSSNHGPSVPTIGRRFKSKPVMIITAIVAIIVLIIFLSSASNGDKQASETIRKFQNAIAAEDTQALKKLLSVDDSQVEVTEDRLRRLIRYMKEEPNYYEETLQVMAGQQALLEEAEYLNTGLLDNMSPEQLLNLGEMYLKKESGFLSDTFKIGVRPQYANITLENDNGTIAVDGKEVLKVSKDNHSAKVGPLFPGEYQVDFTTSFDYVKQEIKKSETVSLFGLEPETDYSDFVTGDGVKIRSDLGEVQVYVNDQPTPLVHRSRMDNKESSDIFYPAFSDGSQKIQGVAKFPWGESKSEPLVIDDLSSEYDITPKLKEETVREVLKFVNLFLETRAKAFGSNDMSELKKMYVPDPEGDLIEEVENGLNDLYYAGGSDRTLTGVELLKIWYVGAEDPLGHVSVHYNVDLSKYVISVSNLSPYYKLTLSDGDTDDIDNSEYFSLQLEYIDEQWKVTHIY</sequence>
<dbReference type="Pfam" id="PF22820">
    <property type="entry name" value="TcaA_3rd_4th"/>
    <property type="match status" value="1"/>
</dbReference>
<feature type="domain" description="TcaA 4th" evidence="3">
    <location>
        <begin position="237"/>
        <end position="314"/>
    </location>
</feature>
<evidence type="ECO:0000313" key="5">
    <source>
        <dbReference type="Proteomes" id="UP001139347"/>
    </source>
</evidence>
<name>A0A9X1WYX8_9BACL</name>
<proteinExistence type="predicted"/>
<gene>
    <name evidence="4" type="ORF">MUG84_23925</name>
</gene>